<reference evidence="3 4" key="1">
    <citation type="submission" date="2019-06" db="EMBL/GenBank/DDBJ databases">
        <title>Discovery of a novel chromosome fission-fusion reversal in muntjac.</title>
        <authorList>
            <person name="Mudd A.B."/>
            <person name="Bredeson J.V."/>
            <person name="Baum R."/>
            <person name="Hockemeyer D."/>
            <person name="Rokhsar D.S."/>
        </authorList>
    </citation>
    <scope>NUCLEOTIDE SEQUENCE [LARGE SCALE GENOMIC DNA]</scope>
    <source>
        <strain evidence="3">UCam_UCB_Mr</strain>
        <tissue evidence="3">Fibroblast cell line</tissue>
    </source>
</reference>
<name>A0A5N3VCE2_MUNRE</name>
<feature type="domain" description="S1-like" evidence="2">
    <location>
        <begin position="11"/>
        <end position="72"/>
    </location>
</feature>
<sequence length="104" mass="11939">RDYLGRQVIFYAQVTKMLGNARLEAVCFDGVTRICHIRGSLRKTVWINTSDIILIGLRDYQHVCLDSLVKYSSHLKAHYADMISETDCVRHVSFPCLWPLDAPL</sequence>
<protein>
    <recommendedName>
        <fullName evidence="2">S1-like domain-containing protein</fullName>
    </recommendedName>
</protein>
<dbReference type="InterPro" id="IPR006196">
    <property type="entry name" value="RNA-binding_domain_S1_IF1"/>
</dbReference>
<evidence type="ECO:0000256" key="1">
    <source>
        <dbReference type="PROSITE-ProRule" id="PRU00181"/>
    </source>
</evidence>
<dbReference type="Gene3D" id="2.40.50.140">
    <property type="entry name" value="Nucleic acid-binding proteins"/>
    <property type="match status" value="1"/>
</dbReference>
<evidence type="ECO:0000313" key="3">
    <source>
        <dbReference type="EMBL" id="KAB0346095.1"/>
    </source>
</evidence>
<comment type="caution">
    <text evidence="3">The sequence shown here is derived from an EMBL/GenBank/DDBJ whole genome shotgun (WGS) entry which is preliminary data.</text>
</comment>
<dbReference type="CDD" id="cd05793">
    <property type="entry name" value="S1_IF1A"/>
    <property type="match status" value="1"/>
</dbReference>
<dbReference type="InterPro" id="IPR012340">
    <property type="entry name" value="NA-bd_OB-fold"/>
</dbReference>
<dbReference type="PANTHER" id="PTHR21668">
    <property type="entry name" value="EIF-1A"/>
    <property type="match status" value="1"/>
</dbReference>
<dbReference type="AlphaFoldDB" id="A0A5N3VCE2"/>
<dbReference type="SUPFAM" id="SSF50249">
    <property type="entry name" value="Nucleic acid-binding proteins"/>
    <property type="match status" value="1"/>
</dbReference>
<dbReference type="GO" id="GO:0003743">
    <property type="term" value="F:translation initiation factor activity"/>
    <property type="evidence" value="ECO:0007669"/>
    <property type="project" value="UniProtKB-UniRule"/>
</dbReference>
<dbReference type="PROSITE" id="PS50832">
    <property type="entry name" value="S1_IF1_TYPE"/>
    <property type="match status" value="1"/>
</dbReference>
<organism evidence="3 4">
    <name type="scientific">Muntiacus reevesi</name>
    <name type="common">Reeves' muntjac</name>
    <name type="synonym">Cervus reevesi</name>
    <dbReference type="NCBI Taxonomy" id="9886"/>
    <lineage>
        <taxon>Eukaryota</taxon>
        <taxon>Metazoa</taxon>
        <taxon>Chordata</taxon>
        <taxon>Craniata</taxon>
        <taxon>Vertebrata</taxon>
        <taxon>Euteleostomi</taxon>
        <taxon>Mammalia</taxon>
        <taxon>Eutheria</taxon>
        <taxon>Laurasiatheria</taxon>
        <taxon>Artiodactyla</taxon>
        <taxon>Ruminantia</taxon>
        <taxon>Pecora</taxon>
        <taxon>Cervidae</taxon>
        <taxon>Muntiacinae</taxon>
        <taxon>Muntiacus</taxon>
    </lineage>
</organism>
<dbReference type="InterPro" id="IPR001253">
    <property type="entry name" value="TIF_eIF-1A"/>
</dbReference>
<dbReference type="EMBL" id="VCEB01002152">
    <property type="protein sequence ID" value="KAB0346095.1"/>
    <property type="molecule type" value="Genomic_DNA"/>
</dbReference>
<dbReference type="SMART" id="SM00652">
    <property type="entry name" value="eIF1a"/>
    <property type="match status" value="1"/>
</dbReference>
<keyword evidence="4" id="KW-1185">Reference proteome</keyword>
<dbReference type="GO" id="GO:0003723">
    <property type="term" value="F:RNA binding"/>
    <property type="evidence" value="ECO:0007669"/>
    <property type="project" value="InterPro"/>
</dbReference>
<feature type="non-terminal residue" evidence="3">
    <location>
        <position position="1"/>
    </location>
</feature>
<proteinExistence type="predicted"/>
<dbReference type="Pfam" id="PF01176">
    <property type="entry name" value="eIF-1a"/>
    <property type="match status" value="1"/>
</dbReference>
<keyword evidence="1" id="KW-0396">Initiation factor</keyword>
<dbReference type="Proteomes" id="UP000326062">
    <property type="component" value="Unassembled WGS sequence"/>
</dbReference>
<evidence type="ECO:0000313" key="4">
    <source>
        <dbReference type="Proteomes" id="UP000326062"/>
    </source>
</evidence>
<accession>A0A5N3VCE2</accession>
<gene>
    <name evidence="3" type="ORF">FD755_024260</name>
</gene>
<keyword evidence="1" id="KW-0648">Protein biosynthesis</keyword>
<evidence type="ECO:0000259" key="2">
    <source>
        <dbReference type="PROSITE" id="PS50832"/>
    </source>
</evidence>